<keyword evidence="3" id="KW-1185">Reference proteome</keyword>
<dbReference type="RefSeq" id="WP_367877043.1">
    <property type="nucleotide sequence ID" value="NZ_JBFNXX010000004.1"/>
</dbReference>
<name>A0ABV3RK46_9RHOB</name>
<dbReference type="Proteomes" id="UP001556098">
    <property type="component" value="Unassembled WGS sequence"/>
</dbReference>
<evidence type="ECO:0000313" key="2">
    <source>
        <dbReference type="EMBL" id="MEW9919339.1"/>
    </source>
</evidence>
<dbReference type="Pfam" id="PF00156">
    <property type="entry name" value="Pribosyltran"/>
    <property type="match status" value="1"/>
</dbReference>
<dbReference type="Gene3D" id="3.30.1310.20">
    <property type="entry name" value="PRTase-like"/>
    <property type="match status" value="1"/>
</dbReference>
<reference evidence="2 3" key="1">
    <citation type="submission" date="2024-07" db="EMBL/GenBank/DDBJ databases">
        <title>Marimonas sp.nov., isolated from tidal-flat sediment.</title>
        <authorList>
            <person name="Jayan J.N."/>
            <person name="Lee S.S."/>
        </authorList>
    </citation>
    <scope>NUCLEOTIDE SEQUENCE [LARGE SCALE GENOMIC DNA]</scope>
    <source>
        <strain evidence="2 3">MJW-29</strain>
    </source>
</reference>
<protein>
    <submittedName>
        <fullName evidence="2">Phosphoribosyltransferase</fullName>
    </submittedName>
</protein>
<sequence length="221" mass="23953">MTDYDDRFDDRVQAGQMLAEKLANMQLDAPLIFALPRGGVPVAAEVARRLGAPMDLILVRKIGAPGNPELALGSIAEGAEEEAVVNEDVWLMTGADPLYFNKAKAEQEAELARRSQRYLGDRPRLDPSHRNVVVIDDGLATGATMKAALAALRHRGARRIIVGLPVAPADALHALDDLADDVVCLRAEARFHGVGAFYRDFHQLSDEETVALLDRANGRAP</sequence>
<keyword evidence="2" id="KW-0808">Transferase</keyword>
<gene>
    <name evidence="2" type="ORF">AB2B41_06975</name>
</gene>
<evidence type="ECO:0000313" key="3">
    <source>
        <dbReference type="Proteomes" id="UP001556098"/>
    </source>
</evidence>
<dbReference type="EMBL" id="JBFNXX010000004">
    <property type="protein sequence ID" value="MEW9919339.1"/>
    <property type="molecule type" value="Genomic_DNA"/>
</dbReference>
<evidence type="ECO:0000259" key="1">
    <source>
        <dbReference type="Pfam" id="PF00156"/>
    </source>
</evidence>
<dbReference type="GO" id="GO:0016757">
    <property type="term" value="F:glycosyltransferase activity"/>
    <property type="evidence" value="ECO:0007669"/>
    <property type="project" value="UniProtKB-KW"/>
</dbReference>
<proteinExistence type="predicted"/>
<organism evidence="2 3">
    <name type="scientific">Sulfitobacter sediminis</name>
    <dbReference type="NCBI Taxonomy" id="3234186"/>
    <lineage>
        <taxon>Bacteria</taxon>
        <taxon>Pseudomonadati</taxon>
        <taxon>Pseudomonadota</taxon>
        <taxon>Alphaproteobacteria</taxon>
        <taxon>Rhodobacterales</taxon>
        <taxon>Roseobacteraceae</taxon>
        <taxon>Sulfitobacter</taxon>
    </lineage>
</organism>
<accession>A0ABV3RK46</accession>
<keyword evidence="2" id="KW-0328">Glycosyltransferase</keyword>
<dbReference type="Gene3D" id="3.40.50.2020">
    <property type="match status" value="1"/>
</dbReference>
<comment type="caution">
    <text evidence="2">The sequence shown here is derived from an EMBL/GenBank/DDBJ whole genome shotgun (WGS) entry which is preliminary data.</text>
</comment>
<feature type="domain" description="Phosphoribosyltransferase" evidence="1">
    <location>
        <begin position="17"/>
        <end position="184"/>
    </location>
</feature>
<dbReference type="InterPro" id="IPR000836">
    <property type="entry name" value="PRTase_dom"/>
</dbReference>
<dbReference type="InterPro" id="IPR029057">
    <property type="entry name" value="PRTase-like"/>
</dbReference>
<dbReference type="CDD" id="cd06223">
    <property type="entry name" value="PRTases_typeI"/>
    <property type="match status" value="1"/>
</dbReference>
<dbReference type="SUPFAM" id="SSF53271">
    <property type="entry name" value="PRTase-like"/>
    <property type="match status" value="1"/>
</dbReference>